<evidence type="ECO:0000256" key="3">
    <source>
        <dbReference type="ARBA" id="ARBA00006958"/>
    </source>
</evidence>
<keyword evidence="5" id="KW-0479">Metal-binding</keyword>
<dbReference type="GO" id="GO:0005634">
    <property type="term" value="C:nucleus"/>
    <property type="evidence" value="ECO:0007669"/>
    <property type="project" value="UniProtKB-SubCell"/>
</dbReference>
<evidence type="ECO:0000256" key="4">
    <source>
        <dbReference type="ARBA" id="ARBA00022722"/>
    </source>
</evidence>
<protein>
    <submittedName>
        <fullName evidence="9">DDE superfamily endonuclease</fullName>
    </submittedName>
</protein>
<organism evidence="9 10">
    <name type="scientific">Popillia japonica</name>
    <name type="common">Japanese beetle</name>
    <dbReference type="NCBI Taxonomy" id="7064"/>
    <lineage>
        <taxon>Eukaryota</taxon>
        <taxon>Metazoa</taxon>
        <taxon>Ecdysozoa</taxon>
        <taxon>Arthropoda</taxon>
        <taxon>Hexapoda</taxon>
        <taxon>Insecta</taxon>
        <taxon>Pterygota</taxon>
        <taxon>Neoptera</taxon>
        <taxon>Endopterygota</taxon>
        <taxon>Coleoptera</taxon>
        <taxon>Polyphaga</taxon>
        <taxon>Scarabaeiformia</taxon>
        <taxon>Scarabaeidae</taxon>
        <taxon>Rutelinae</taxon>
        <taxon>Popillia</taxon>
    </lineage>
</organism>
<keyword evidence="6" id="KW-0378">Hydrolase</keyword>
<keyword evidence="10" id="KW-1185">Reference proteome</keyword>
<comment type="subcellular location">
    <subcellularLocation>
        <location evidence="2">Nucleus</location>
    </subcellularLocation>
</comment>
<gene>
    <name evidence="9" type="ORF">QE152_g34447</name>
</gene>
<sequence>MDNFVYRNNSVVPMDQLLTSLRFYASAGHLASVADFMGIHLSTASRIIQRVSQVLANLSQEHIHMPAENDIATVQNEFYNMARFVRVIGCVDGTHIRINSPGGEDAEVFRNRKTYFSVNVQVVANSRLRICDIVARWPGSTHDMTIFANSRIKRRFDAGEFGNAILLGGSGYALSPYLMTPILNPNTHGEQLYNESHIRTRNVVERLFGVWKRRFPG</sequence>
<dbReference type="PANTHER" id="PTHR22930:SF289">
    <property type="entry name" value="DDE TNP4 DOMAIN-CONTAINING PROTEIN-RELATED"/>
    <property type="match status" value="1"/>
</dbReference>
<dbReference type="Proteomes" id="UP001458880">
    <property type="component" value="Unassembled WGS sequence"/>
</dbReference>
<evidence type="ECO:0000256" key="1">
    <source>
        <dbReference type="ARBA" id="ARBA00001968"/>
    </source>
</evidence>
<evidence type="ECO:0000256" key="5">
    <source>
        <dbReference type="ARBA" id="ARBA00022723"/>
    </source>
</evidence>
<dbReference type="AlphaFoldDB" id="A0AAW1ITF6"/>
<evidence type="ECO:0000256" key="2">
    <source>
        <dbReference type="ARBA" id="ARBA00004123"/>
    </source>
</evidence>
<comment type="cofactor">
    <cofactor evidence="1">
        <name>a divalent metal cation</name>
        <dbReference type="ChEBI" id="CHEBI:60240"/>
    </cofactor>
</comment>
<evidence type="ECO:0000313" key="9">
    <source>
        <dbReference type="EMBL" id="KAK9693083.1"/>
    </source>
</evidence>
<proteinExistence type="inferred from homology"/>
<comment type="similarity">
    <text evidence="3">Belongs to the HARBI1 family.</text>
</comment>
<dbReference type="GO" id="GO:0016787">
    <property type="term" value="F:hydrolase activity"/>
    <property type="evidence" value="ECO:0007669"/>
    <property type="project" value="UniProtKB-KW"/>
</dbReference>
<keyword evidence="9" id="KW-0255">Endonuclease</keyword>
<dbReference type="GO" id="GO:0004519">
    <property type="term" value="F:endonuclease activity"/>
    <property type="evidence" value="ECO:0007669"/>
    <property type="project" value="UniProtKB-KW"/>
</dbReference>
<accession>A0AAW1ITF6</accession>
<feature type="domain" description="DDE Tnp4" evidence="8">
    <location>
        <begin position="91"/>
        <end position="215"/>
    </location>
</feature>
<name>A0AAW1ITF6_POPJA</name>
<dbReference type="PANTHER" id="PTHR22930">
    <property type="match status" value="1"/>
</dbReference>
<dbReference type="InterPro" id="IPR027806">
    <property type="entry name" value="HARBI1_dom"/>
</dbReference>
<keyword evidence="7" id="KW-0539">Nucleus</keyword>
<evidence type="ECO:0000259" key="8">
    <source>
        <dbReference type="Pfam" id="PF13359"/>
    </source>
</evidence>
<reference evidence="9 10" key="1">
    <citation type="journal article" date="2024" name="BMC Genomics">
        <title>De novo assembly and annotation of Popillia japonica's genome with initial clues to its potential as an invasive pest.</title>
        <authorList>
            <person name="Cucini C."/>
            <person name="Boschi S."/>
            <person name="Funari R."/>
            <person name="Cardaioli E."/>
            <person name="Iannotti N."/>
            <person name="Marturano G."/>
            <person name="Paoli F."/>
            <person name="Bruttini M."/>
            <person name="Carapelli A."/>
            <person name="Frati F."/>
            <person name="Nardi F."/>
        </authorList>
    </citation>
    <scope>NUCLEOTIDE SEQUENCE [LARGE SCALE GENOMIC DNA]</scope>
    <source>
        <strain evidence="9">DMR45628</strain>
    </source>
</reference>
<evidence type="ECO:0000256" key="6">
    <source>
        <dbReference type="ARBA" id="ARBA00022801"/>
    </source>
</evidence>
<comment type="caution">
    <text evidence="9">The sequence shown here is derived from an EMBL/GenBank/DDBJ whole genome shotgun (WGS) entry which is preliminary data.</text>
</comment>
<evidence type="ECO:0000256" key="7">
    <source>
        <dbReference type="ARBA" id="ARBA00023242"/>
    </source>
</evidence>
<dbReference type="InterPro" id="IPR045249">
    <property type="entry name" value="HARBI1-like"/>
</dbReference>
<dbReference type="GO" id="GO:0046872">
    <property type="term" value="F:metal ion binding"/>
    <property type="evidence" value="ECO:0007669"/>
    <property type="project" value="UniProtKB-KW"/>
</dbReference>
<dbReference type="Pfam" id="PF13359">
    <property type="entry name" value="DDE_Tnp_4"/>
    <property type="match status" value="1"/>
</dbReference>
<keyword evidence="4" id="KW-0540">Nuclease</keyword>
<evidence type="ECO:0000313" key="10">
    <source>
        <dbReference type="Proteomes" id="UP001458880"/>
    </source>
</evidence>
<dbReference type="EMBL" id="JASPKY010000554">
    <property type="protein sequence ID" value="KAK9693083.1"/>
    <property type="molecule type" value="Genomic_DNA"/>
</dbReference>